<protein>
    <recommendedName>
        <fullName evidence="5">Ubiquitin 3 binding protein But2 C-terminal domain-containing protein</fullName>
    </recommendedName>
</protein>
<feature type="chain" id="PRO_5002317529" description="Ubiquitin 3 binding protein But2 C-terminal domain-containing protein" evidence="2">
    <location>
        <begin position="27"/>
        <end position="213"/>
    </location>
</feature>
<keyword evidence="4" id="KW-1185">Reference proteome</keyword>
<feature type="signal peptide" evidence="2">
    <location>
        <begin position="1"/>
        <end position="26"/>
    </location>
</feature>
<dbReference type="AlphaFoldDB" id="A0A0D7BLV0"/>
<reference evidence="3 4" key="1">
    <citation type="journal article" date="2015" name="Fungal Genet. Biol.">
        <title>Evolution of novel wood decay mechanisms in Agaricales revealed by the genome sequences of Fistulina hepatica and Cylindrobasidium torrendii.</title>
        <authorList>
            <person name="Floudas D."/>
            <person name="Held B.W."/>
            <person name="Riley R."/>
            <person name="Nagy L.G."/>
            <person name="Koehler G."/>
            <person name="Ransdell A.S."/>
            <person name="Younus H."/>
            <person name="Chow J."/>
            <person name="Chiniquy J."/>
            <person name="Lipzen A."/>
            <person name="Tritt A."/>
            <person name="Sun H."/>
            <person name="Haridas S."/>
            <person name="LaButti K."/>
            <person name="Ohm R.A."/>
            <person name="Kues U."/>
            <person name="Blanchette R.A."/>
            <person name="Grigoriev I.V."/>
            <person name="Minto R.E."/>
            <person name="Hibbett D.S."/>
        </authorList>
    </citation>
    <scope>NUCLEOTIDE SEQUENCE [LARGE SCALE GENOMIC DNA]</scope>
    <source>
        <strain evidence="3 4">FP15055 ss-10</strain>
    </source>
</reference>
<proteinExistence type="predicted"/>
<gene>
    <name evidence="3" type="ORF">CYLTODRAFT_418825</name>
</gene>
<evidence type="ECO:0000313" key="3">
    <source>
        <dbReference type="EMBL" id="KIY71432.1"/>
    </source>
</evidence>
<dbReference type="EMBL" id="KN880454">
    <property type="protein sequence ID" value="KIY71432.1"/>
    <property type="molecule type" value="Genomic_DNA"/>
</dbReference>
<evidence type="ECO:0008006" key="5">
    <source>
        <dbReference type="Google" id="ProtNLM"/>
    </source>
</evidence>
<name>A0A0D7BLV0_9AGAR</name>
<evidence type="ECO:0000256" key="2">
    <source>
        <dbReference type="SAM" id="SignalP"/>
    </source>
</evidence>
<organism evidence="3 4">
    <name type="scientific">Cylindrobasidium torrendii FP15055 ss-10</name>
    <dbReference type="NCBI Taxonomy" id="1314674"/>
    <lineage>
        <taxon>Eukaryota</taxon>
        <taxon>Fungi</taxon>
        <taxon>Dikarya</taxon>
        <taxon>Basidiomycota</taxon>
        <taxon>Agaricomycotina</taxon>
        <taxon>Agaricomycetes</taxon>
        <taxon>Agaricomycetidae</taxon>
        <taxon>Agaricales</taxon>
        <taxon>Marasmiineae</taxon>
        <taxon>Physalacriaceae</taxon>
        <taxon>Cylindrobasidium</taxon>
    </lineage>
</organism>
<dbReference type="OrthoDB" id="3229881at2759"/>
<sequence length="213" mass="23373">MLLALGGAFWHWAFFLLLSLSGTTDAIPAWAGAPGRTSITSLIPGATYIEVTAPGSRTRGSEPPKTSHLALRDPDSVGNLTHVPVSKHNSEPPLFFINRDKLWLYRNESYIFPVNVVNATEQLPDKRDQTPMQLVADTKTSGISGGQWKWRGTRLQYHQGSFSNYGVFYSCPLDAGGSGIFLTLKVMAKPEGCQVINLQSFTKVDENGEWSGK</sequence>
<accession>A0A0D7BLV0</accession>
<evidence type="ECO:0000256" key="1">
    <source>
        <dbReference type="SAM" id="MobiDB-lite"/>
    </source>
</evidence>
<keyword evidence="2" id="KW-0732">Signal</keyword>
<feature type="region of interest" description="Disordered" evidence="1">
    <location>
        <begin position="53"/>
        <end position="73"/>
    </location>
</feature>
<dbReference type="Proteomes" id="UP000054007">
    <property type="component" value="Unassembled WGS sequence"/>
</dbReference>
<evidence type="ECO:0000313" key="4">
    <source>
        <dbReference type="Proteomes" id="UP000054007"/>
    </source>
</evidence>